<dbReference type="PROSITE" id="PS50928">
    <property type="entry name" value="ABC_TM1"/>
    <property type="match status" value="2"/>
</dbReference>
<feature type="transmembrane region" description="Helical" evidence="8">
    <location>
        <begin position="114"/>
        <end position="134"/>
    </location>
</feature>
<keyword evidence="4" id="KW-0997">Cell inner membrane</keyword>
<dbReference type="CDD" id="cd06261">
    <property type="entry name" value="TM_PBP2"/>
    <property type="match status" value="2"/>
</dbReference>
<feature type="transmembrane region" description="Helical" evidence="8">
    <location>
        <begin position="264"/>
        <end position="285"/>
    </location>
</feature>
<feature type="transmembrane region" description="Helical" evidence="8">
    <location>
        <begin position="490"/>
        <end position="511"/>
    </location>
</feature>
<feature type="transmembrane region" description="Helical" evidence="8">
    <location>
        <begin position="543"/>
        <end position="565"/>
    </location>
</feature>
<keyword evidence="7 8" id="KW-0472">Membrane</keyword>
<feature type="transmembrane region" description="Helical" evidence="8">
    <location>
        <begin position="154"/>
        <end position="175"/>
    </location>
</feature>
<comment type="caution">
    <text evidence="10">The sequence shown here is derived from an EMBL/GenBank/DDBJ whole genome shotgun (WGS) entry which is preliminary data.</text>
</comment>
<evidence type="ECO:0000256" key="5">
    <source>
        <dbReference type="ARBA" id="ARBA00022692"/>
    </source>
</evidence>
<evidence type="ECO:0000256" key="2">
    <source>
        <dbReference type="ARBA" id="ARBA00022448"/>
    </source>
</evidence>
<evidence type="ECO:0000256" key="6">
    <source>
        <dbReference type="ARBA" id="ARBA00022989"/>
    </source>
</evidence>
<feature type="transmembrane region" description="Helical" evidence="8">
    <location>
        <begin position="406"/>
        <end position="428"/>
    </location>
</feature>
<dbReference type="InterPro" id="IPR035906">
    <property type="entry name" value="MetI-like_sf"/>
</dbReference>
<evidence type="ECO:0000313" key="10">
    <source>
        <dbReference type="EMBL" id="MFC0273980.1"/>
    </source>
</evidence>
<keyword evidence="5 8" id="KW-0812">Transmembrane</keyword>
<feature type="domain" description="ABC transmembrane type-1" evidence="9">
    <location>
        <begin position="76"/>
        <end position="281"/>
    </location>
</feature>
<evidence type="ECO:0000256" key="1">
    <source>
        <dbReference type="ARBA" id="ARBA00004429"/>
    </source>
</evidence>
<evidence type="ECO:0000256" key="8">
    <source>
        <dbReference type="RuleBase" id="RU363032"/>
    </source>
</evidence>
<sequence>MNSPYQSPLRKTRAIYSFSFSSIFKSWWGILGFVLIVFIFLLPICRLMWLSLFPEGTISLTLYQEVLTEKATWKTVQNTLWITLFSTVIALFLGVGLAWIIAYLNLRGKKWIQLFIFMPFIIPSYITTLAWVQFLGRNGPISALLSLEESVFNLYSIEGIIFILGLSHYPLVYLLSLEVFRRIPRELKHAAGVAGASNWTITNKVVLPMALPGIAGGGLLAFLSNLDNFGIPAFLGIPANIRVLSTYIYEQVIGYGPSAFAKAAVLSALLGMIALSGTIVQWFMVRKSNVSETSYRDMEPRYYLSRGWSTVVEVLLWCFLLLTSLIPFLSMAATSFIKAYGLSLTWENLTLKNYQYLLFEDAKTMSAVTNSVILALTTLVCCLLLGTGIAYLRFKHPSFFVRITEIIVTIPYALPGTVFALAIILMWLEPIPGWKPGVYGTVWILLIAYITRFTVLQMRGSLTAFSQIDPSMEEAALTSGAGWFTKWKKILLPILLPGIMGGALLVFLTALTELTVSSLLWSSGSETIGVVIFNFEQAGYSTYSTAFSSMIVLTIVVLGILFIIVEKVWKKQVVNNDDKN</sequence>
<proteinExistence type="inferred from homology"/>
<keyword evidence="2 8" id="KW-0813">Transport</keyword>
<evidence type="ECO:0000313" key="11">
    <source>
        <dbReference type="Proteomes" id="UP001589854"/>
    </source>
</evidence>
<dbReference type="Gene3D" id="1.10.3720.10">
    <property type="entry name" value="MetI-like"/>
    <property type="match status" value="2"/>
</dbReference>
<feature type="transmembrane region" description="Helical" evidence="8">
    <location>
        <begin position="434"/>
        <end position="451"/>
    </location>
</feature>
<accession>A0ABV6GJW9</accession>
<dbReference type="InterPro" id="IPR000515">
    <property type="entry name" value="MetI-like"/>
</dbReference>
<evidence type="ECO:0000256" key="3">
    <source>
        <dbReference type="ARBA" id="ARBA00022475"/>
    </source>
</evidence>
<protein>
    <submittedName>
        <fullName evidence="10">ABC transporter permease</fullName>
    </submittedName>
</protein>
<feature type="transmembrane region" description="Helical" evidence="8">
    <location>
        <begin position="205"/>
        <end position="223"/>
    </location>
</feature>
<feature type="transmembrane region" description="Helical" evidence="8">
    <location>
        <begin position="314"/>
        <end position="337"/>
    </location>
</feature>
<evidence type="ECO:0000256" key="4">
    <source>
        <dbReference type="ARBA" id="ARBA00022519"/>
    </source>
</evidence>
<keyword evidence="3" id="KW-1003">Cell membrane</keyword>
<keyword evidence="11" id="KW-1185">Reference proteome</keyword>
<dbReference type="PANTHER" id="PTHR43357">
    <property type="entry name" value="INNER MEMBRANE ABC TRANSPORTER PERMEASE PROTEIN YDCV"/>
    <property type="match status" value="1"/>
</dbReference>
<dbReference type="SUPFAM" id="SSF161098">
    <property type="entry name" value="MetI-like"/>
    <property type="match status" value="2"/>
</dbReference>
<name>A0ABV6GJW9_9BACI</name>
<organism evidence="10 11">
    <name type="scientific">Metabacillus herbersteinensis</name>
    <dbReference type="NCBI Taxonomy" id="283816"/>
    <lineage>
        <taxon>Bacteria</taxon>
        <taxon>Bacillati</taxon>
        <taxon>Bacillota</taxon>
        <taxon>Bacilli</taxon>
        <taxon>Bacillales</taxon>
        <taxon>Bacillaceae</taxon>
        <taxon>Metabacillus</taxon>
    </lineage>
</organism>
<evidence type="ECO:0000259" key="9">
    <source>
        <dbReference type="PROSITE" id="PS50928"/>
    </source>
</evidence>
<gene>
    <name evidence="10" type="ORF">ACFFIX_21730</name>
</gene>
<feature type="domain" description="ABC transmembrane type-1" evidence="9">
    <location>
        <begin position="368"/>
        <end position="564"/>
    </location>
</feature>
<dbReference type="Proteomes" id="UP001589854">
    <property type="component" value="Unassembled WGS sequence"/>
</dbReference>
<dbReference type="Pfam" id="PF00528">
    <property type="entry name" value="BPD_transp_1"/>
    <property type="match status" value="2"/>
</dbReference>
<feature type="transmembrane region" description="Helical" evidence="8">
    <location>
        <begin position="80"/>
        <end position="102"/>
    </location>
</feature>
<feature type="transmembrane region" description="Helical" evidence="8">
    <location>
        <begin position="27"/>
        <end position="49"/>
    </location>
</feature>
<reference evidence="10 11" key="1">
    <citation type="submission" date="2024-09" db="EMBL/GenBank/DDBJ databases">
        <authorList>
            <person name="Sun Q."/>
            <person name="Mori K."/>
        </authorList>
    </citation>
    <scope>NUCLEOTIDE SEQUENCE [LARGE SCALE GENOMIC DNA]</scope>
    <source>
        <strain evidence="10 11">CCM 7228</strain>
    </source>
</reference>
<evidence type="ECO:0000256" key="7">
    <source>
        <dbReference type="ARBA" id="ARBA00023136"/>
    </source>
</evidence>
<feature type="transmembrane region" description="Helical" evidence="8">
    <location>
        <begin position="372"/>
        <end position="394"/>
    </location>
</feature>
<comment type="subcellular location">
    <subcellularLocation>
        <location evidence="1">Cell inner membrane</location>
        <topology evidence="1">Multi-pass membrane protein</topology>
    </subcellularLocation>
    <subcellularLocation>
        <location evidence="8">Cell membrane</location>
        <topology evidence="8">Multi-pass membrane protein</topology>
    </subcellularLocation>
</comment>
<dbReference type="PANTHER" id="PTHR43357:SF3">
    <property type="entry name" value="FE(3+)-TRANSPORT SYSTEM PERMEASE PROTEIN FBPB 2"/>
    <property type="match status" value="1"/>
</dbReference>
<keyword evidence="6 8" id="KW-1133">Transmembrane helix</keyword>
<dbReference type="EMBL" id="JBHLVO010000028">
    <property type="protein sequence ID" value="MFC0273980.1"/>
    <property type="molecule type" value="Genomic_DNA"/>
</dbReference>
<dbReference type="RefSeq" id="WP_378937779.1">
    <property type="nucleotide sequence ID" value="NZ_JBHLVO010000028.1"/>
</dbReference>
<comment type="similarity">
    <text evidence="8">Belongs to the binding-protein-dependent transport system permease family.</text>
</comment>